<evidence type="ECO:0000313" key="2">
    <source>
        <dbReference type="Proteomes" id="UP000248014"/>
    </source>
</evidence>
<evidence type="ECO:0000313" key="1">
    <source>
        <dbReference type="EMBL" id="PXW76002.1"/>
    </source>
</evidence>
<name>A0A2V3V2J8_9SPHN</name>
<organism evidence="1 2">
    <name type="scientific">Blastomonas natatoria</name>
    <dbReference type="NCBI Taxonomy" id="34015"/>
    <lineage>
        <taxon>Bacteria</taxon>
        <taxon>Pseudomonadati</taxon>
        <taxon>Pseudomonadota</taxon>
        <taxon>Alphaproteobacteria</taxon>
        <taxon>Sphingomonadales</taxon>
        <taxon>Sphingomonadaceae</taxon>
        <taxon>Blastomonas</taxon>
    </lineage>
</organism>
<protein>
    <submittedName>
        <fullName evidence="1">Uncharacterized protein</fullName>
    </submittedName>
</protein>
<proteinExistence type="predicted"/>
<reference evidence="1 2" key="1">
    <citation type="submission" date="2018-05" db="EMBL/GenBank/DDBJ databases">
        <title>Genomic Encyclopedia of Type Strains, Phase IV (KMG-IV): sequencing the most valuable type-strain genomes for metagenomic binning, comparative biology and taxonomic classification.</title>
        <authorList>
            <person name="Goeker M."/>
        </authorList>
    </citation>
    <scope>NUCLEOTIDE SEQUENCE [LARGE SCALE GENOMIC DNA]</scope>
    <source>
        <strain evidence="1 2">DSM 3183</strain>
    </source>
</reference>
<gene>
    <name evidence="1" type="ORF">C7451_106166</name>
</gene>
<comment type="caution">
    <text evidence="1">The sequence shown here is derived from an EMBL/GenBank/DDBJ whole genome shotgun (WGS) entry which is preliminary data.</text>
</comment>
<dbReference type="EMBL" id="QJJM01000006">
    <property type="protein sequence ID" value="PXW76002.1"/>
    <property type="molecule type" value="Genomic_DNA"/>
</dbReference>
<dbReference type="RefSeq" id="WP_110298679.1">
    <property type="nucleotide sequence ID" value="NZ_QJJM01000006.1"/>
</dbReference>
<dbReference type="Proteomes" id="UP000248014">
    <property type="component" value="Unassembled WGS sequence"/>
</dbReference>
<dbReference type="AlphaFoldDB" id="A0A2V3V2J8"/>
<keyword evidence="2" id="KW-1185">Reference proteome</keyword>
<sequence length="119" mass="12918">MDKTAEQIAAGFGQDVDLAETGQPMFITIAGREIVVMDAEPFKVMQSKAAELDCQPAVGEDVVERVAKALFEHDEQWMFGSFPEITRAWGELPASCQDDWRNKARAAIAAIAAMGGEGK</sequence>
<accession>A0A2V3V2J8</accession>